<keyword evidence="9 10" id="KW-0234">DNA repair</keyword>
<evidence type="ECO:0000256" key="10">
    <source>
        <dbReference type="HAMAP-Rule" id="MF_00148"/>
    </source>
</evidence>
<evidence type="ECO:0000256" key="4">
    <source>
        <dbReference type="ARBA" id="ARBA00008184"/>
    </source>
</evidence>
<keyword evidence="7 10" id="KW-0227">DNA damage</keyword>
<evidence type="ECO:0000313" key="16">
    <source>
        <dbReference type="Proteomes" id="UP000199700"/>
    </source>
</evidence>
<dbReference type="InterPro" id="IPR018085">
    <property type="entry name" value="Ura-DNA_Glyclase_AS"/>
</dbReference>
<dbReference type="EMBL" id="LT629739">
    <property type="protein sequence ID" value="SDS69648.1"/>
    <property type="molecule type" value="Genomic_DNA"/>
</dbReference>
<dbReference type="HAMAP" id="MF_00148">
    <property type="entry name" value="UDG"/>
    <property type="match status" value="1"/>
</dbReference>
<dbReference type="NCBIfam" id="NF003589">
    <property type="entry name" value="PRK05254.1-2"/>
    <property type="match status" value="1"/>
</dbReference>
<dbReference type="SMART" id="SM00987">
    <property type="entry name" value="UreE_C"/>
    <property type="match status" value="1"/>
</dbReference>
<dbReference type="FunFam" id="3.40.470.10:FF:000006">
    <property type="entry name" value="Uracil-DNA glycosylase"/>
    <property type="match status" value="1"/>
</dbReference>
<evidence type="ECO:0000256" key="5">
    <source>
        <dbReference type="ARBA" id="ARBA00012030"/>
    </source>
</evidence>
<keyword evidence="6 10" id="KW-0963">Cytoplasm</keyword>
<sequence>MMHTSSALCAHQHPAPDPVPVPHPVERGSGRWQPIGRISGMTSTAELTEIMSPDWATALSGQADRIHAMGDFLREEIAAGRSYLPAGDAVFRAFAEPLAEVKVLIVGQDPYPTPGHAIGLSFAVDPDVRPLPRSLTNIYKELAADLSITPAAHGDLQAWSRQGVMLLNRVLTVAPGEPASHRKRGWEAITEQAIAALVDRDQPLVAILWGRDARNLAPMLQSGRSEVAIIESAHPSPLSASRGFFGSQPFSRTNDLLAQKGLAPIDWSLPPQD</sequence>
<evidence type="ECO:0000256" key="7">
    <source>
        <dbReference type="ARBA" id="ARBA00022763"/>
    </source>
</evidence>
<comment type="function">
    <text evidence="2 10 12">Excises uracil residues from the DNA which can arise as a result of misincorporation of dUMP residues by DNA polymerase or due to deamination of cytosine.</text>
</comment>
<comment type="subcellular location">
    <subcellularLocation>
        <location evidence="3 10">Cytoplasm</location>
    </subcellularLocation>
</comment>
<organism evidence="15 16">
    <name type="scientific">Brevibacterium sandarakinum</name>
    <dbReference type="NCBI Taxonomy" id="629680"/>
    <lineage>
        <taxon>Bacteria</taxon>
        <taxon>Bacillati</taxon>
        <taxon>Actinomycetota</taxon>
        <taxon>Actinomycetes</taxon>
        <taxon>Micrococcales</taxon>
        <taxon>Brevibacteriaceae</taxon>
        <taxon>Brevibacterium</taxon>
    </lineage>
</organism>
<gene>
    <name evidence="10" type="primary">ung</name>
    <name evidence="15" type="ORF">SAMN04489751_2621</name>
</gene>
<proteinExistence type="inferred from homology"/>
<dbReference type="NCBIfam" id="NF003588">
    <property type="entry name" value="PRK05254.1-1"/>
    <property type="match status" value="1"/>
</dbReference>
<dbReference type="PANTHER" id="PTHR11264">
    <property type="entry name" value="URACIL-DNA GLYCOSYLASE"/>
    <property type="match status" value="1"/>
</dbReference>
<dbReference type="NCBIfam" id="NF003592">
    <property type="entry name" value="PRK05254.1-5"/>
    <property type="match status" value="1"/>
</dbReference>
<comment type="catalytic activity">
    <reaction evidence="1 10 12">
        <text>Hydrolyzes single-stranded DNA or mismatched double-stranded DNA and polynucleotides, releasing free uracil.</text>
        <dbReference type="EC" id="3.2.2.27"/>
    </reaction>
</comment>
<evidence type="ECO:0000256" key="3">
    <source>
        <dbReference type="ARBA" id="ARBA00004496"/>
    </source>
</evidence>
<evidence type="ECO:0000256" key="1">
    <source>
        <dbReference type="ARBA" id="ARBA00001400"/>
    </source>
</evidence>
<dbReference type="GO" id="GO:0097510">
    <property type="term" value="P:base-excision repair, AP site formation via deaminated base removal"/>
    <property type="evidence" value="ECO:0007669"/>
    <property type="project" value="TreeGrafter"/>
</dbReference>
<evidence type="ECO:0000256" key="9">
    <source>
        <dbReference type="ARBA" id="ARBA00023204"/>
    </source>
</evidence>
<dbReference type="SMART" id="SM00986">
    <property type="entry name" value="UDG"/>
    <property type="match status" value="1"/>
</dbReference>
<evidence type="ECO:0000256" key="6">
    <source>
        <dbReference type="ARBA" id="ARBA00022490"/>
    </source>
</evidence>
<evidence type="ECO:0000256" key="11">
    <source>
        <dbReference type="PROSITE-ProRule" id="PRU10072"/>
    </source>
</evidence>
<accession>A0A1H1UB23</accession>
<evidence type="ECO:0000256" key="8">
    <source>
        <dbReference type="ARBA" id="ARBA00022801"/>
    </source>
</evidence>
<dbReference type="NCBIfam" id="TIGR00628">
    <property type="entry name" value="ung"/>
    <property type="match status" value="1"/>
</dbReference>
<evidence type="ECO:0000256" key="13">
    <source>
        <dbReference type="SAM" id="MobiDB-lite"/>
    </source>
</evidence>
<dbReference type="Pfam" id="PF03167">
    <property type="entry name" value="UDG"/>
    <property type="match status" value="1"/>
</dbReference>
<evidence type="ECO:0000313" key="15">
    <source>
        <dbReference type="EMBL" id="SDS69648.1"/>
    </source>
</evidence>
<reference evidence="15" key="1">
    <citation type="submission" date="2016-10" db="EMBL/GenBank/DDBJ databases">
        <authorList>
            <person name="Varghese N."/>
            <person name="Submissions S."/>
        </authorList>
    </citation>
    <scope>NUCLEOTIDE SEQUENCE [LARGE SCALE GENOMIC DNA]</scope>
    <source>
        <strain evidence="15">DSM 22082</strain>
    </source>
</reference>
<keyword evidence="16" id="KW-1185">Reference proteome</keyword>
<evidence type="ECO:0000256" key="12">
    <source>
        <dbReference type="RuleBase" id="RU003780"/>
    </source>
</evidence>
<dbReference type="Gene3D" id="3.40.470.10">
    <property type="entry name" value="Uracil-DNA glycosylase-like domain"/>
    <property type="match status" value="1"/>
</dbReference>
<dbReference type="PANTHER" id="PTHR11264:SF0">
    <property type="entry name" value="URACIL-DNA GLYCOSYLASE"/>
    <property type="match status" value="1"/>
</dbReference>
<dbReference type="SUPFAM" id="SSF52141">
    <property type="entry name" value="Uracil-DNA glycosylase-like"/>
    <property type="match status" value="1"/>
</dbReference>
<dbReference type="CDD" id="cd10027">
    <property type="entry name" value="UDG-F1-like"/>
    <property type="match status" value="1"/>
</dbReference>
<feature type="region of interest" description="Disordered" evidence="13">
    <location>
        <begin position="1"/>
        <end position="21"/>
    </location>
</feature>
<dbReference type="PROSITE" id="PS00130">
    <property type="entry name" value="U_DNA_GLYCOSYLASE"/>
    <property type="match status" value="1"/>
</dbReference>
<comment type="similarity">
    <text evidence="4 10 12">Belongs to the uracil-DNA glycosylase (UDG) superfamily. UNG family.</text>
</comment>
<feature type="active site" description="Proton acceptor" evidence="10 11">
    <location>
        <position position="109"/>
    </location>
</feature>
<dbReference type="InterPro" id="IPR005122">
    <property type="entry name" value="Uracil-DNA_glycosylase-like"/>
</dbReference>
<dbReference type="InterPro" id="IPR036895">
    <property type="entry name" value="Uracil-DNA_glycosylase-like_sf"/>
</dbReference>
<feature type="domain" description="Uracil-DNA glycosylase-like" evidence="14">
    <location>
        <begin position="94"/>
        <end position="257"/>
    </location>
</feature>
<dbReference type="AlphaFoldDB" id="A0A1H1UB23"/>
<keyword evidence="8 10" id="KW-0378">Hydrolase</keyword>
<evidence type="ECO:0000256" key="2">
    <source>
        <dbReference type="ARBA" id="ARBA00002631"/>
    </source>
</evidence>
<dbReference type="Proteomes" id="UP000199700">
    <property type="component" value="Chromosome"/>
</dbReference>
<dbReference type="EC" id="3.2.2.27" evidence="5 10"/>
<name>A0A1H1UB23_BRESA</name>
<protein>
    <recommendedName>
        <fullName evidence="5 10">Uracil-DNA glycosylase</fullName>
        <shortName evidence="10">UDG</shortName>
        <ecNumber evidence="5 10">3.2.2.27</ecNumber>
    </recommendedName>
</protein>
<dbReference type="STRING" id="629680.SAMN04489751_2621"/>
<dbReference type="GO" id="GO:0004844">
    <property type="term" value="F:uracil DNA N-glycosylase activity"/>
    <property type="evidence" value="ECO:0007669"/>
    <property type="project" value="UniProtKB-UniRule"/>
</dbReference>
<dbReference type="InterPro" id="IPR002043">
    <property type="entry name" value="UDG_fam1"/>
</dbReference>
<evidence type="ECO:0000259" key="14">
    <source>
        <dbReference type="SMART" id="SM00986"/>
    </source>
</evidence>
<dbReference type="GO" id="GO:0005737">
    <property type="term" value="C:cytoplasm"/>
    <property type="evidence" value="ECO:0007669"/>
    <property type="project" value="UniProtKB-SubCell"/>
</dbReference>